<dbReference type="InterPro" id="IPR007197">
    <property type="entry name" value="rSAM"/>
</dbReference>
<protein>
    <submittedName>
        <fullName evidence="2">Coproporphyrinogen dehydrogenase HemZ</fullName>
    </submittedName>
</protein>
<organism evidence="2 3">
    <name type="scientific">Tepidibacillus decaturensis</name>
    <dbReference type="NCBI Taxonomy" id="1413211"/>
    <lineage>
        <taxon>Bacteria</taxon>
        <taxon>Bacillati</taxon>
        <taxon>Bacillota</taxon>
        <taxon>Bacilli</taxon>
        <taxon>Bacillales</taxon>
        <taxon>Bacillaceae</taxon>
        <taxon>Tepidibacillus</taxon>
    </lineage>
</organism>
<dbReference type="NCBIfam" id="NF006061">
    <property type="entry name" value="PRK08207.1-4"/>
    <property type="match status" value="1"/>
</dbReference>
<dbReference type="SFLD" id="SFLDG01082">
    <property type="entry name" value="B12-binding_domain_containing"/>
    <property type="match status" value="1"/>
</dbReference>
<reference evidence="2 3" key="1">
    <citation type="submission" date="2016-02" db="EMBL/GenBank/DDBJ databases">
        <title>Draft Genome for Tepidibacillus decaturensis nov. sp. Strain Z9, an Anaerobic, Moderately Thermophilic and Heterotrophic Bacterium from Deep Subsurface of the Illinois Basin, USA.</title>
        <authorList>
            <person name="Dong Y."/>
            <person name="Chang J.Y."/>
            <person name="Sanford R."/>
            <person name="Fouke B.W."/>
        </authorList>
    </citation>
    <scope>NUCLEOTIDE SEQUENCE [LARGE SCALE GENOMIC DNA]</scope>
    <source>
        <strain evidence="2 3">Z9</strain>
    </source>
</reference>
<accession>A0A135L2B3</accession>
<dbReference type="AlphaFoldDB" id="A0A135L2B3"/>
<dbReference type="Proteomes" id="UP000070352">
    <property type="component" value="Unassembled WGS sequence"/>
</dbReference>
<dbReference type="STRING" id="1413211.U473_03060"/>
<evidence type="ECO:0000259" key="1">
    <source>
        <dbReference type="PROSITE" id="PS51918"/>
    </source>
</evidence>
<dbReference type="SFLD" id="SFLDF00310">
    <property type="entry name" value="oxygen-independent_coproporphy"/>
    <property type="match status" value="1"/>
</dbReference>
<dbReference type="PANTHER" id="PTHR13932:SF1">
    <property type="entry name" value="OXYGEN-INDEPENDENT COPROPORPHYRINOGEN-III OXIDASE-LIKE PROTEIN HEMZ"/>
    <property type="match status" value="1"/>
</dbReference>
<comment type="caution">
    <text evidence="2">The sequence shown here is derived from an EMBL/GenBank/DDBJ whole genome shotgun (WGS) entry which is preliminary data.</text>
</comment>
<dbReference type="SMART" id="SM00729">
    <property type="entry name" value="Elp3"/>
    <property type="match status" value="1"/>
</dbReference>
<dbReference type="OrthoDB" id="9808022at2"/>
<dbReference type="NCBIfam" id="TIGR03994">
    <property type="entry name" value="rSAM_HemZ"/>
    <property type="match status" value="1"/>
</dbReference>
<evidence type="ECO:0000313" key="3">
    <source>
        <dbReference type="Proteomes" id="UP000070352"/>
    </source>
</evidence>
<dbReference type="InterPro" id="IPR058240">
    <property type="entry name" value="rSAM_sf"/>
</dbReference>
<dbReference type="Gene3D" id="3.80.30.20">
    <property type="entry name" value="tm_1862 like domain"/>
    <property type="match status" value="1"/>
</dbReference>
<dbReference type="GO" id="GO:0051539">
    <property type="term" value="F:4 iron, 4 sulfur cluster binding"/>
    <property type="evidence" value="ECO:0007669"/>
    <property type="project" value="TreeGrafter"/>
</dbReference>
<dbReference type="PROSITE" id="PS51918">
    <property type="entry name" value="RADICAL_SAM"/>
    <property type="match status" value="1"/>
</dbReference>
<dbReference type="GO" id="GO:0005737">
    <property type="term" value="C:cytoplasm"/>
    <property type="evidence" value="ECO:0007669"/>
    <property type="project" value="TreeGrafter"/>
</dbReference>
<dbReference type="InterPro" id="IPR034505">
    <property type="entry name" value="Coproporphyrinogen-III_oxidase"/>
</dbReference>
<dbReference type="EMBL" id="LSKU01000001">
    <property type="protein sequence ID" value="KXG43115.1"/>
    <property type="molecule type" value="Genomic_DNA"/>
</dbReference>
<dbReference type="GO" id="GO:0006779">
    <property type="term" value="P:porphyrin-containing compound biosynthetic process"/>
    <property type="evidence" value="ECO:0007669"/>
    <property type="project" value="TreeGrafter"/>
</dbReference>
<dbReference type="SFLD" id="SFLDG01065">
    <property type="entry name" value="anaerobic_coproporphyrinogen-I"/>
    <property type="match status" value="1"/>
</dbReference>
<dbReference type="CDD" id="cd01335">
    <property type="entry name" value="Radical_SAM"/>
    <property type="match status" value="1"/>
</dbReference>
<dbReference type="Pfam" id="PF04055">
    <property type="entry name" value="Radical_SAM"/>
    <property type="match status" value="1"/>
</dbReference>
<sequence length="499" mass="58308">MKIIWQQKDHPFKREIEMIFDLFKTETDQLLFEEKAEEEAYLVNIDEQYGKDFVLVKGEVIKNQQATSYTYERSVSMNLTEEEKRKVAKQAVKHLWLKILEDITGEKQDWGILTGIRPTKLYHQLLQEMTMDQVDQFLEKEYLLRPNKIALLREIVQRQLKVIPDLYEINQEVSLYIGIPFCPTKCAYCTFPAYSIKGRNGTVDGFLKGLHLEIEKIGKWLKESSRKVTTIYFGGGTPTSIEAEQLDQIFAQLNQWIDLADLREITVEAGRPDTITLDKINVLNKWKVDRISINPQTFTQETLDLIGRHHTVEETIEKFHLARKMKIDNINMDLIIGLPGERTEQLQYSLDQLTNLQPESITVHTMAFKRASYLTKNKAEYDIIDKDEIRKMMDLASRWAREHHYHPYYLYRQKNMLGNLENVGYALENRESIYNILIMEEKQTIIGLGCGAVSKLIPPNSNIVIRFPNPKEPKVYIETIETQIDLKIEKLNEIFQVVA</sequence>
<gene>
    <name evidence="2" type="ORF">U473_03060</name>
</gene>
<dbReference type="RefSeq" id="WP_068723205.1">
    <property type="nucleotide sequence ID" value="NZ_LSKU01000001.1"/>
</dbReference>
<dbReference type="InterPro" id="IPR023404">
    <property type="entry name" value="rSAM_horseshoe"/>
</dbReference>
<dbReference type="InterPro" id="IPR023995">
    <property type="entry name" value="HemZ"/>
</dbReference>
<name>A0A135L2B3_9BACI</name>
<feature type="domain" description="Radical SAM core" evidence="1">
    <location>
        <begin position="167"/>
        <end position="402"/>
    </location>
</feature>
<dbReference type="InterPro" id="IPR006638">
    <property type="entry name" value="Elp3/MiaA/NifB-like_rSAM"/>
</dbReference>
<evidence type="ECO:0000313" key="2">
    <source>
        <dbReference type="EMBL" id="KXG43115.1"/>
    </source>
</evidence>
<dbReference type="PANTHER" id="PTHR13932">
    <property type="entry name" value="COPROPORPHYRINIGEN III OXIDASE"/>
    <property type="match status" value="1"/>
</dbReference>
<dbReference type="SUPFAM" id="SSF102114">
    <property type="entry name" value="Radical SAM enzymes"/>
    <property type="match status" value="1"/>
</dbReference>
<keyword evidence="3" id="KW-1185">Reference proteome</keyword>
<dbReference type="GO" id="GO:0003824">
    <property type="term" value="F:catalytic activity"/>
    <property type="evidence" value="ECO:0007669"/>
    <property type="project" value="InterPro"/>
</dbReference>
<dbReference type="SFLD" id="SFLDS00029">
    <property type="entry name" value="Radical_SAM"/>
    <property type="match status" value="1"/>
</dbReference>
<proteinExistence type="predicted"/>